<dbReference type="RefSeq" id="WP_137330013.1">
    <property type="nucleotide sequence ID" value="NZ_CP040058.1"/>
</dbReference>
<evidence type="ECO:0000259" key="2">
    <source>
        <dbReference type="Pfam" id="PF09972"/>
    </source>
</evidence>
<name>A0A4P8IL65_9FIRM</name>
<evidence type="ECO:0000259" key="3">
    <source>
        <dbReference type="Pfam" id="PF20990"/>
    </source>
</evidence>
<sequence>MKKLWSSGFAAVLLLVLCICGGIAFESIAGPSPSQVESDPYMRTKQYQTKVVVGEDGSYDITERINVKFSEPRHGIYRYVPNKGTVSAYDKNGVLQKVPYYAPLDMLRSNETVSVSSEKGNKVFRFGDEDTTVWEGNYKFEYLLNPKFQKSSYDNIYCNIFPTQWKNEIPAGSRFTIKFPKKFDMGRLKFYYGEYGSTKNAEDVLTIDKNEENMTVTGTLKKSLPLGSGLTCFAGLDAGYFEGSQQVAGIPWMILIPSVIIFGIVLCLFLMFGRDEKIIPSIQYQPPDGLDSAGVGYIIDGKVQDQDLLSLILYWADRGYLKIEEKKGKLIFHKKADLASTAPGYQRIMFDNLFDGKDKVKIDDLKYKYADTLQVAKNKLIGFFGRKKEFNIYTTSSRAARGISMVLSALPLGLFMLVSSVYSYTGIPRMIVEIVLWILVLGGMLLFTTAVDGWYARSRESRKLWVFWALAASFLSAAAYTGSYVVRVRNDEIFNYIWVLAAVLVMTAGMILMTGFMKKRTHQCIEWMGHLAGLRDFIETAELDRMKALAEDQPQLFYHIMPYAYVFGLSDVFAEKLKDLGLAAPDWYVTDRQFTFFDYYIFNRCLMGNMAQAASTLSVPEPPKPSSGGGGGFGGGSFGGGGFSGGGFGGGGGGSW</sequence>
<keyword evidence="1" id="KW-0812">Transmembrane</keyword>
<gene>
    <name evidence="4" type="ORF">AR1Y2_3389</name>
</gene>
<dbReference type="InterPro" id="IPR048389">
    <property type="entry name" value="YciQ-like_C"/>
</dbReference>
<evidence type="ECO:0000256" key="1">
    <source>
        <dbReference type="SAM" id="Phobius"/>
    </source>
</evidence>
<dbReference type="Pfam" id="PF20990">
    <property type="entry name" value="DUF2207_C"/>
    <property type="match status" value="1"/>
</dbReference>
<dbReference type="OrthoDB" id="9767603at2"/>
<feature type="transmembrane region" description="Helical" evidence="1">
    <location>
        <begin position="467"/>
        <end position="487"/>
    </location>
</feature>
<dbReference type="AlphaFoldDB" id="A0A4P8IL65"/>
<feature type="domain" description="DUF2207" evidence="2">
    <location>
        <begin position="45"/>
        <end position="211"/>
    </location>
</feature>
<feature type="domain" description="Predicted membrane protein YciQ-like C-terminal" evidence="3">
    <location>
        <begin position="283"/>
        <end position="577"/>
    </location>
</feature>
<feature type="transmembrane region" description="Helical" evidence="1">
    <location>
        <begin position="434"/>
        <end position="455"/>
    </location>
</feature>
<feature type="transmembrane region" description="Helical" evidence="1">
    <location>
        <begin position="493"/>
        <end position="513"/>
    </location>
</feature>
<dbReference type="EMBL" id="CP040058">
    <property type="protein sequence ID" value="QCP36843.1"/>
    <property type="molecule type" value="Genomic_DNA"/>
</dbReference>
<dbReference type="InterPro" id="IPR018702">
    <property type="entry name" value="DUF2207"/>
</dbReference>
<keyword evidence="5" id="KW-1185">Reference proteome</keyword>
<accession>A0A4P8IL65</accession>
<dbReference type="Proteomes" id="UP000298653">
    <property type="component" value="Chromosome"/>
</dbReference>
<reference evidence="4 5" key="1">
    <citation type="submission" date="2019-05" db="EMBL/GenBank/DDBJ databases">
        <title>Complete genome sequencing of Anaerostipes rhamnosivorans.</title>
        <authorList>
            <person name="Bui T.P.N."/>
            <person name="de Vos W.M."/>
        </authorList>
    </citation>
    <scope>NUCLEOTIDE SEQUENCE [LARGE SCALE GENOMIC DNA]</scope>
    <source>
        <strain evidence="4 5">1y2</strain>
    </source>
</reference>
<evidence type="ECO:0000313" key="5">
    <source>
        <dbReference type="Proteomes" id="UP000298653"/>
    </source>
</evidence>
<feature type="transmembrane region" description="Helical" evidence="1">
    <location>
        <begin position="402"/>
        <end position="422"/>
    </location>
</feature>
<feature type="transmembrane region" description="Helical" evidence="1">
    <location>
        <begin position="250"/>
        <end position="272"/>
    </location>
</feature>
<keyword evidence="1" id="KW-0472">Membrane</keyword>
<proteinExistence type="predicted"/>
<dbReference type="KEGG" id="arf:AR1Y2_3389"/>
<keyword evidence="1" id="KW-1133">Transmembrane helix</keyword>
<dbReference type="Pfam" id="PF09972">
    <property type="entry name" value="DUF2207"/>
    <property type="match status" value="1"/>
</dbReference>
<protein>
    <submittedName>
        <fullName evidence="4">Membrane-like protein</fullName>
    </submittedName>
</protein>
<evidence type="ECO:0000313" key="4">
    <source>
        <dbReference type="EMBL" id="QCP36843.1"/>
    </source>
</evidence>
<organism evidence="4 5">
    <name type="scientific">Anaerostipes rhamnosivorans</name>
    <dbReference type="NCBI Taxonomy" id="1229621"/>
    <lineage>
        <taxon>Bacteria</taxon>
        <taxon>Bacillati</taxon>
        <taxon>Bacillota</taxon>
        <taxon>Clostridia</taxon>
        <taxon>Lachnospirales</taxon>
        <taxon>Lachnospiraceae</taxon>
        <taxon>Anaerostipes</taxon>
    </lineage>
</organism>